<name>A0ABP4YQS9_9ACTN</name>
<evidence type="ECO:0000313" key="2">
    <source>
        <dbReference type="Proteomes" id="UP001500218"/>
    </source>
</evidence>
<reference evidence="2" key="1">
    <citation type="journal article" date="2019" name="Int. J. Syst. Evol. Microbiol.">
        <title>The Global Catalogue of Microorganisms (GCM) 10K type strain sequencing project: providing services to taxonomists for standard genome sequencing and annotation.</title>
        <authorList>
            <consortium name="The Broad Institute Genomics Platform"/>
            <consortium name="The Broad Institute Genome Sequencing Center for Infectious Disease"/>
            <person name="Wu L."/>
            <person name="Ma J."/>
        </authorList>
    </citation>
    <scope>NUCLEOTIDE SEQUENCE [LARGE SCALE GENOMIC DNA]</scope>
    <source>
        <strain evidence="2">JCM 13250</strain>
    </source>
</reference>
<protein>
    <submittedName>
        <fullName evidence="1">Uncharacterized protein</fullName>
    </submittedName>
</protein>
<dbReference type="Proteomes" id="UP001500218">
    <property type="component" value="Unassembled WGS sequence"/>
</dbReference>
<comment type="caution">
    <text evidence="1">The sequence shown here is derived from an EMBL/GenBank/DDBJ whole genome shotgun (WGS) entry which is preliminary data.</text>
</comment>
<sequence>MVPVTRGVDHEKAVLRRLIDSRLADLEAGCQSGGCDHLAVKLAGQVAANLRRVVDETADGNAADRARVRGAVHLFHGLGHALGVTRPRTLPYELRKINNLVLSLGAADLRMPPAIAGCPLFEGDPSVRRRCPMFQRVAAA</sequence>
<organism evidence="1 2">
    <name type="scientific">Luedemannella flava</name>
    <dbReference type="NCBI Taxonomy" id="349316"/>
    <lineage>
        <taxon>Bacteria</taxon>
        <taxon>Bacillati</taxon>
        <taxon>Actinomycetota</taxon>
        <taxon>Actinomycetes</taxon>
        <taxon>Micromonosporales</taxon>
        <taxon>Micromonosporaceae</taxon>
        <taxon>Luedemannella</taxon>
    </lineage>
</organism>
<proteinExistence type="predicted"/>
<keyword evidence="2" id="KW-1185">Reference proteome</keyword>
<evidence type="ECO:0000313" key="1">
    <source>
        <dbReference type="EMBL" id="GAA1824456.1"/>
    </source>
</evidence>
<dbReference type="EMBL" id="BAAALT010000210">
    <property type="protein sequence ID" value="GAA1824456.1"/>
    <property type="molecule type" value="Genomic_DNA"/>
</dbReference>
<accession>A0ABP4YQS9</accession>
<gene>
    <name evidence="1" type="ORF">GCM10009682_50850</name>
</gene>